<name>A0A975TC28_9NOST</name>
<dbReference type="EMBL" id="CP021056">
    <property type="protein sequence ID" value="QXE26058.1"/>
    <property type="molecule type" value="Genomic_DNA"/>
</dbReference>
<evidence type="ECO:0000313" key="2">
    <source>
        <dbReference type="Proteomes" id="UP000683511"/>
    </source>
</evidence>
<organism evidence="1 2">
    <name type="scientific">Richelia sinica FACHB-800</name>
    <dbReference type="NCBI Taxonomy" id="1357546"/>
    <lineage>
        <taxon>Bacteria</taxon>
        <taxon>Bacillati</taxon>
        <taxon>Cyanobacteriota</taxon>
        <taxon>Cyanophyceae</taxon>
        <taxon>Nostocales</taxon>
        <taxon>Nostocaceae</taxon>
        <taxon>Richelia</taxon>
    </lineage>
</organism>
<accession>A0A975TC28</accession>
<keyword evidence="2" id="KW-1185">Reference proteome</keyword>
<reference evidence="1" key="1">
    <citation type="submission" date="2017-04" db="EMBL/GenBank/DDBJ databases">
        <title>Genome deletions in a multicellular cyanobacterial endosymbiont for morphological adaptation in marine diatoms.</title>
        <authorList>
            <person name="Wang Y."/>
            <person name="Gao H."/>
            <person name="Li R."/>
            <person name="Xu X."/>
        </authorList>
    </citation>
    <scope>NUCLEOTIDE SEQUENCE</scope>
    <source>
        <strain evidence="1">FACHB 800</strain>
    </source>
</reference>
<protein>
    <submittedName>
        <fullName evidence="1">Uncharacterized protein</fullName>
    </submittedName>
</protein>
<dbReference type="AlphaFoldDB" id="A0A975TC28"/>
<dbReference type="KEGG" id="rsin:B6N60_04786"/>
<dbReference type="Proteomes" id="UP000683511">
    <property type="component" value="Chromosome"/>
</dbReference>
<sequence>MVTGKTTAAINASNTVFPLPFPALLTLFPHCAHLMG</sequence>
<proteinExistence type="predicted"/>
<evidence type="ECO:0000313" key="1">
    <source>
        <dbReference type="EMBL" id="QXE26058.1"/>
    </source>
</evidence>
<gene>
    <name evidence="1" type="ORF">B6N60_04786</name>
</gene>